<protein>
    <submittedName>
        <fullName evidence="3">Uncharacterized protein</fullName>
    </submittedName>
</protein>
<evidence type="ECO:0000256" key="2">
    <source>
        <dbReference type="SAM" id="Phobius"/>
    </source>
</evidence>
<comment type="caution">
    <text evidence="3">The sequence shown here is derived from an EMBL/GenBank/DDBJ whole genome shotgun (WGS) entry which is preliminary data.</text>
</comment>
<reference evidence="3 4" key="1">
    <citation type="journal article" date="2018" name="Nat. Genet.">
        <title>The Rosa genome provides new insights in the design of modern roses.</title>
        <authorList>
            <person name="Bendahmane M."/>
        </authorList>
    </citation>
    <scope>NUCLEOTIDE SEQUENCE [LARGE SCALE GENOMIC DNA]</scope>
    <source>
        <strain evidence="4">cv. Old Blush</strain>
    </source>
</reference>
<keyword evidence="4" id="KW-1185">Reference proteome</keyword>
<dbReference type="AlphaFoldDB" id="A0A2P6S4S2"/>
<feature type="transmembrane region" description="Helical" evidence="2">
    <location>
        <begin position="21"/>
        <end position="41"/>
    </location>
</feature>
<dbReference type="OMA" id="FGFAYQF"/>
<feature type="transmembrane region" description="Helical" evidence="2">
    <location>
        <begin position="114"/>
        <end position="136"/>
    </location>
</feature>
<feature type="transmembrane region" description="Helical" evidence="2">
    <location>
        <begin position="53"/>
        <end position="69"/>
    </location>
</feature>
<evidence type="ECO:0000313" key="4">
    <source>
        <dbReference type="Proteomes" id="UP000238479"/>
    </source>
</evidence>
<dbReference type="PANTHER" id="PTHR46610">
    <property type="entry name" value="OS05G0181300 PROTEIN"/>
    <property type="match status" value="1"/>
</dbReference>
<dbReference type="InterPro" id="IPR045501">
    <property type="entry name" value="DUF6490"/>
</dbReference>
<dbReference type="EMBL" id="PDCK01000040">
    <property type="protein sequence ID" value="PRQ53681.1"/>
    <property type="molecule type" value="Genomic_DNA"/>
</dbReference>
<keyword evidence="2" id="KW-1133">Transmembrane helix</keyword>
<dbReference type="PANTHER" id="PTHR46610:SF20">
    <property type="entry name" value="OS05G0181300 PROTEIN"/>
    <property type="match status" value="1"/>
</dbReference>
<evidence type="ECO:0000313" key="3">
    <source>
        <dbReference type="EMBL" id="PRQ53681.1"/>
    </source>
</evidence>
<sequence>MPNTKPALPTSNTNRHPPTDTAQFTISLPSVVFINLTVTTFTTMYRAQQHHDTTLLAFLAFVYASYFILHNCVEVYSRLPKGEKSTKKELLRFTLWFLPTAVLLGFAAEFGTFMNVTVVVLMYCLAIASSLLLFYVHYIHDDQKGHACPTQKSNNKHDHVPIAQNIV</sequence>
<name>A0A2P6S4S2_ROSCH</name>
<proteinExistence type="predicted"/>
<dbReference type="Gramene" id="PRQ53681">
    <property type="protein sequence ID" value="PRQ53681"/>
    <property type="gene ID" value="RchiOBHm_Chr2g0169181"/>
</dbReference>
<evidence type="ECO:0000256" key="1">
    <source>
        <dbReference type="SAM" id="MobiDB-lite"/>
    </source>
</evidence>
<dbReference type="Proteomes" id="UP000238479">
    <property type="component" value="Chromosome 2"/>
</dbReference>
<feature type="transmembrane region" description="Helical" evidence="2">
    <location>
        <begin position="90"/>
        <end position="108"/>
    </location>
</feature>
<feature type="region of interest" description="Disordered" evidence="1">
    <location>
        <begin position="1"/>
        <end position="20"/>
    </location>
</feature>
<keyword evidence="2" id="KW-0812">Transmembrane</keyword>
<gene>
    <name evidence="3" type="ORF">RchiOBHm_Chr2g0169181</name>
</gene>
<dbReference type="Pfam" id="PF20100">
    <property type="entry name" value="DUF6490"/>
    <property type="match status" value="1"/>
</dbReference>
<keyword evidence="2" id="KW-0472">Membrane</keyword>
<accession>A0A2P6S4S2</accession>
<organism evidence="3 4">
    <name type="scientific">Rosa chinensis</name>
    <name type="common">China rose</name>
    <dbReference type="NCBI Taxonomy" id="74649"/>
    <lineage>
        <taxon>Eukaryota</taxon>
        <taxon>Viridiplantae</taxon>
        <taxon>Streptophyta</taxon>
        <taxon>Embryophyta</taxon>
        <taxon>Tracheophyta</taxon>
        <taxon>Spermatophyta</taxon>
        <taxon>Magnoliopsida</taxon>
        <taxon>eudicotyledons</taxon>
        <taxon>Gunneridae</taxon>
        <taxon>Pentapetalae</taxon>
        <taxon>rosids</taxon>
        <taxon>fabids</taxon>
        <taxon>Rosales</taxon>
        <taxon>Rosaceae</taxon>
        <taxon>Rosoideae</taxon>
        <taxon>Rosoideae incertae sedis</taxon>
        <taxon>Rosa</taxon>
    </lineage>
</organism>